<accession>A0AAV8TFM6</accession>
<evidence type="ECO:0000256" key="1">
    <source>
        <dbReference type="PROSITE-ProRule" id="PRU00047"/>
    </source>
</evidence>
<dbReference type="Proteomes" id="UP001159364">
    <property type="component" value="Linkage Group LG05"/>
</dbReference>
<keyword evidence="1" id="KW-0862">Zinc</keyword>
<dbReference type="GO" id="GO:0008270">
    <property type="term" value="F:zinc ion binding"/>
    <property type="evidence" value="ECO:0007669"/>
    <property type="project" value="UniProtKB-KW"/>
</dbReference>
<keyword evidence="1" id="KW-0479">Metal-binding</keyword>
<name>A0AAV8TFM6_9ROSI</name>
<dbReference type="AlphaFoldDB" id="A0AAV8TFM6"/>
<dbReference type="SMART" id="SM00343">
    <property type="entry name" value="ZnF_C2HC"/>
    <property type="match status" value="1"/>
</dbReference>
<evidence type="ECO:0000313" key="5">
    <source>
        <dbReference type="Proteomes" id="UP001159364"/>
    </source>
</evidence>
<protein>
    <recommendedName>
        <fullName evidence="3">CCHC-type domain-containing protein</fullName>
    </recommendedName>
</protein>
<dbReference type="SUPFAM" id="SSF57756">
    <property type="entry name" value="Retrovirus zinc finger-like domains"/>
    <property type="match status" value="1"/>
</dbReference>
<feature type="region of interest" description="Disordered" evidence="2">
    <location>
        <begin position="69"/>
        <end position="104"/>
    </location>
</feature>
<keyword evidence="5" id="KW-1185">Reference proteome</keyword>
<proteinExistence type="predicted"/>
<feature type="compositionally biased region" description="Basic residues" evidence="2">
    <location>
        <begin position="77"/>
        <end position="93"/>
    </location>
</feature>
<dbReference type="PROSITE" id="PS50158">
    <property type="entry name" value="ZF_CCHC"/>
    <property type="match status" value="1"/>
</dbReference>
<dbReference type="GO" id="GO:0003676">
    <property type="term" value="F:nucleic acid binding"/>
    <property type="evidence" value="ECO:0007669"/>
    <property type="project" value="InterPro"/>
</dbReference>
<evidence type="ECO:0000259" key="3">
    <source>
        <dbReference type="PROSITE" id="PS50158"/>
    </source>
</evidence>
<reference evidence="4 5" key="1">
    <citation type="submission" date="2021-09" db="EMBL/GenBank/DDBJ databases">
        <title>Genomic insights and catalytic innovation underlie evolution of tropane alkaloids biosynthesis.</title>
        <authorList>
            <person name="Wang Y.-J."/>
            <person name="Tian T."/>
            <person name="Huang J.-P."/>
            <person name="Huang S.-X."/>
        </authorList>
    </citation>
    <scope>NUCLEOTIDE SEQUENCE [LARGE SCALE GENOMIC DNA]</scope>
    <source>
        <strain evidence="4">KIB-2018</strain>
        <tissue evidence="4">Leaf</tissue>
    </source>
</reference>
<dbReference type="InterPro" id="IPR001878">
    <property type="entry name" value="Znf_CCHC"/>
</dbReference>
<feature type="domain" description="CCHC-type" evidence="3">
    <location>
        <begin position="118"/>
        <end position="133"/>
    </location>
</feature>
<gene>
    <name evidence="4" type="ORF">K2173_014743</name>
</gene>
<sequence length="146" mass="16569">MRIHGDKTEEFTIVEKIIYTTTTKFNFVICSSEESHDIDFLSIDELQSSLLIYKQKIAQQDKEEVALNASTDFHGAGRGRGRGNGKGRGRGRGRGNNDRGTGTGSYTSKFFDKSNIECYRCHKFGHFQYECRNDLSKLHGEESNFV</sequence>
<evidence type="ECO:0000256" key="2">
    <source>
        <dbReference type="SAM" id="MobiDB-lite"/>
    </source>
</evidence>
<keyword evidence="1" id="KW-0863">Zinc-finger</keyword>
<evidence type="ECO:0000313" key="4">
    <source>
        <dbReference type="EMBL" id="KAJ8765621.1"/>
    </source>
</evidence>
<organism evidence="4 5">
    <name type="scientific">Erythroxylum novogranatense</name>
    <dbReference type="NCBI Taxonomy" id="1862640"/>
    <lineage>
        <taxon>Eukaryota</taxon>
        <taxon>Viridiplantae</taxon>
        <taxon>Streptophyta</taxon>
        <taxon>Embryophyta</taxon>
        <taxon>Tracheophyta</taxon>
        <taxon>Spermatophyta</taxon>
        <taxon>Magnoliopsida</taxon>
        <taxon>eudicotyledons</taxon>
        <taxon>Gunneridae</taxon>
        <taxon>Pentapetalae</taxon>
        <taxon>rosids</taxon>
        <taxon>fabids</taxon>
        <taxon>Malpighiales</taxon>
        <taxon>Erythroxylaceae</taxon>
        <taxon>Erythroxylum</taxon>
    </lineage>
</organism>
<comment type="caution">
    <text evidence="4">The sequence shown here is derived from an EMBL/GenBank/DDBJ whole genome shotgun (WGS) entry which is preliminary data.</text>
</comment>
<dbReference type="EMBL" id="JAIWQS010000005">
    <property type="protein sequence ID" value="KAJ8765621.1"/>
    <property type="molecule type" value="Genomic_DNA"/>
</dbReference>
<dbReference type="InterPro" id="IPR036875">
    <property type="entry name" value="Znf_CCHC_sf"/>
</dbReference>